<dbReference type="CDD" id="cd06261">
    <property type="entry name" value="TM_PBP2"/>
    <property type="match status" value="2"/>
</dbReference>
<evidence type="ECO:0000256" key="4">
    <source>
        <dbReference type="ARBA" id="ARBA00022519"/>
    </source>
</evidence>
<dbReference type="EMBL" id="CP033905">
    <property type="protein sequence ID" value="AZR07394.1"/>
    <property type="molecule type" value="Genomic_DNA"/>
</dbReference>
<dbReference type="GO" id="GO:0005886">
    <property type="term" value="C:plasma membrane"/>
    <property type="evidence" value="ECO:0007669"/>
    <property type="project" value="UniProtKB-SubCell"/>
</dbReference>
<comment type="subcellular location">
    <subcellularLocation>
        <location evidence="1">Cell inner membrane</location>
        <topology evidence="1">Multi-pass membrane protein</topology>
    </subcellularLocation>
    <subcellularLocation>
        <location evidence="8">Cell membrane</location>
        <topology evidence="8">Multi-pass membrane protein</topology>
    </subcellularLocation>
</comment>
<keyword evidence="3" id="KW-1003">Cell membrane</keyword>
<feature type="domain" description="ABC transmembrane type-1" evidence="9">
    <location>
        <begin position="371"/>
        <end position="561"/>
    </location>
</feature>
<dbReference type="InterPro" id="IPR035906">
    <property type="entry name" value="MetI-like_sf"/>
</dbReference>
<evidence type="ECO:0000256" key="5">
    <source>
        <dbReference type="ARBA" id="ARBA00022692"/>
    </source>
</evidence>
<accession>A0A3Q9GNA1</accession>
<sequence length="572" mass="63462">MKQEINEPIEAIETKKAEYKSVQRPLLRMDMWTTVSLILLVLFTLFLIYPLFNVLQESIVNGEGDFTLEYFYKFFANSYYFQTIKNSFALSITVTIVSLVLGVPFSYFYTFYRLRGSKVLFIGAVLSVMSAPFIGAYAWILLLGRNGLVTQLLSNTLGFTTPSIYGFGGLVLVLSLKLFPLVSIYMNAAFRSIDSSLIEAATLMGSTGLKRVWQVIIRLTIPTLLAASLLVFMRAFADFGTPLLIGQNYRTFTVEIYNQYLGETGQNHNFAAAIGIIGVLVTTVVFLIQKFVAGKFNFQLKSSRPIAKKRPSGVGAVLVYAYQYGLIALALLPQFYIVYLSFRNNAQSRFLPGYTLNSYRLAMDRLLERSIYNTLFMGTVSLVVIILIAMLIAYLVVRRPSWLNNFIDTLSMIPYIMPGAVIGIALVISFSKPPLALTGTMGILIIALVIRRMPYTIRSATASLMHQPISMEEAARSLGASKLKSFWKVTVPLMGSGIASGAILSFVTIVTEMSSAIILYNNQTITLTMSAYVAITRGNYGLACAFSSILTLITALILILYLAITKEENVKL</sequence>
<dbReference type="GO" id="GO:0055085">
    <property type="term" value="P:transmembrane transport"/>
    <property type="evidence" value="ECO:0007669"/>
    <property type="project" value="InterPro"/>
</dbReference>
<feature type="transmembrane region" description="Helical" evidence="8">
    <location>
        <begin position="88"/>
        <end position="112"/>
    </location>
</feature>
<dbReference type="PROSITE" id="PS50928">
    <property type="entry name" value="ABC_TM1"/>
    <property type="match status" value="2"/>
</dbReference>
<keyword evidence="2 8" id="KW-0813">Transport</keyword>
<feature type="transmembrane region" description="Helical" evidence="8">
    <location>
        <begin position="215"/>
        <end position="237"/>
    </location>
</feature>
<comment type="similarity">
    <text evidence="8">Belongs to the binding-protein-dependent transport system permease family.</text>
</comment>
<feature type="transmembrane region" description="Helical" evidence="8">
    <location>
        <begin position="270"/>
        <end position="293"/>
    </location>
</feature>
<dbReference type="Proteomes" id="UP000275951">
    <property type="component" value="Chromosome"/>
</dbReference>
<feature type="domain" description="ABC transmembrane type-1" evidence="9">
    <location>
        <begin position="84"/>
        <end position="289"/>
    </location>
</feature>
<dbReference type="AlphaFoldDB" id="A0A3Q9GNA1"/>
<keyword evidence="5 8" id="KW-0812">Transmembrane</keyword>
<dbReference type="Gene3D" id="1.10.3720.10">
    <property type="entry name" value="MetI-like"/>
    <property type="match status" value="2"/>
</dbReference>
<evidence type="ECO:0000256" key="8">
    <source>
        <dbReference type="RuleBase" id="RU363032"/>
    </source>
</evidence>
<dbReference type="InterPro" id="IPR000515">
    <property type="entry name" value="MetI-like"/>
</dbReference>
<proteinExistence type="inferred from homology"/>
<feature type="transmembrane region" description="Helical" evidence="8">
    <location>
        <begin position="164"/>
        <end position="186"/>
    </location>
</feature>
<evidence type="ECO:0000256" key="1">
    <source>
        <dbReference type="ARBA" id="ARBA00004429"/>
    </source>
</evidence>
<dbReference type="SUPFAM" id="SSF161098">
    <property type="entry name" value="MetI-like"/>
    <property type="match status" value="2"/>
</dbReference>
<feature type="transmembrane region" description="Helical" evidence="8">
    <location>
        <begin position="409"/>
        <end position="428"/>
    </location>
</feature>
<evidence type="ECO:0000256" key="2">
    <source>
        <dbReference type="ARBA" id="ARBA00022448"/>
    </source>
</evidence>
<dbReference type="PANTHER" id="PTHR43357">
    <property type="entry name" value="INNER MEMBRANE ABC TRANSPORTER PERMEASE PROTEIN YDCV"/>
    <property type="match status" value="1"/>
</dbReference>
<feature type="transmembrane region" description="Helical" evidence="8">
    <location>
        <begin position="119"/>
        <end position="144"/>
    </location>
</feature>
<feature type="transmembrane region" description="Helical" evidence="8">
    <location>
        <begin position="434"/>
        <end position="450"/>
    </location>
</feature>
<feature type="transmembrane region" description="Helical" evidence="8">
    <location>
        <begin position="31"/>
        <end position="52"/>
    </location>
</feature>
<feature type="transmembrane region" description="Helical" evidence="8">
    <location>
        <begin position="491"/>
        <end position="520"/>
    </location>
</feature>
<evidence type="ECO:0000256" key="6">
    <source>
        <dbReference type="ARBA" id="ARBA00022989"/>
    </source>
</evidence>
<feature type="transmembrane region" description="Helical" evidence="8">
    <location>
        <begin position="540"/>
        <end position="564"/>
    </location>
</feature>
<evidence type="ECO:0000259" key="9">
    <source>
        <dbReference type="PROSITE" id="PS50928"/>
    </source>
</evidence>
<evidence type="ECO:0000256" key="7">
    <source>
        <dbReference type="ARBA" id="ARBA00023136"/>
    </source>
</evidence>
<keyword evidence="7 8" id="KW-0472">Membrane</keyword>
<keyword evidence="4" id="KW-0997">Cell inner membrane</keyword>
<reference evidence="10 11" key="1">
    <citation type="submission" date="2018-11" db="EMBL/GenBank/DDBJ databases">
        <title>Multidrug-resistant genes are associated with an 42-kb island TGI1 carrying a complex class 1 integron in a Trueperella pyogenes.</title>
        <authorList>
            <person name="Dong W."/>
        </authorList>
    </citation>
    <scope>NUCLEOTIDE SEQUENCE [LARGE SCALE GENOMIC DNA]</scope>
    <source>
        <strain evidence="10 11">TP4</strain>
    </source>
</reference>
<gene>
    <name evidence="10" type="ORF">EBQ10_08925</name>
</gene>
<evidence type="ECO:0000313" key="10">
    <source>
        <dbReference type="EMBL" id="AZR07394.1"/>
    </source>
</evidence>
<protein>
    <submittedName>
        <fullName evidence="10">Iron ABC transporter permease</fullName>
    </submittedName>
</protein>
<name>A0A3Q9GNA1_9ACTO</name>
<dbReference type="PANTHER" id="PTHR43357:SF3">
    <property type="entry name" value="FE(3+)-TRANSPORT SYSTEM PERMEASE PROTEIN FBPB 2"/>
    <property type="match status" value="1"/>
</dbReference>
<evidence type="ECO:0000313" key="11">
    <source>
        <dbReference type="Proteomes" id="UP000275951"/>
    </source>
</evidence>
<dbReference type="Pfam" id="PF00528">
    <property type="entry name" value="BPD_transp_1"/>
    <property type="match status" value="2"/>
</dbReference>
<dbReference type="RefSeq" id="WP_114949990.1">
    <property type="nucleotide sequence ID" value="NZ_CP033905.1"/>
</dbReference>
<feature type="transmembrane region" description="Helical" evidence="8">
    <location>
        <begin position="314"/>
        <end position="339"/>
    </location>
</feature>
<organism evidence="10 11">
    <name type="scientific">Trueperella pyogenes</name>
    <dbReference type="NCBI Taxonomy" id="1661"/>
    <lineage>
        <taxon>Bacteria</taxon>
        <taxon>Bacillati</taxon>
        <taxon>Actinomycetota</taxon>
        <taxon>Actinomycetes</taxon>
        <taxon>Actinomycetales</taxon>
        <taxon>Actinomycetaceae</taxon>
        <taxon>Trueperella</taxon>
    </lineage>
</organism>
<keyword evidence="6 8" id="KW-1133">Transmembrane helix</keyword>
<feature type="transmembrane region" description="Helical" evidence="8">
    <location>
        <begin position="371"/>
        <end position="397"/>
    </location>
</feature>
<evidence type="ECO:0000256" key="3">
    <source>
        <dbReference type="ARBA" id="ARBA00022475"/>
    </source>
</evidence>